<evidence type="ECO:0000313" key="1">
    <source>
        <dbReference type="EMBL" id="TFY78918.1"/>
    </source>
</evidence>
<reference evidence="1 2" key="1">
    <citation type="submission" date="2019-02" db="EMBL/GenBank/DDBJ databases">
        <title>Genome sequencing of the rare red list fungi Hericium alpestre (H. flagellum).</title>
        <authorList>
            <person name="Buettner E."/>
            <person name="Kellner H."/>
        </authorList>
    </citation>
    <scope>NUCLEOTIDE SEQUENCE [LARGE SCALE GENOMIC DNA]</scope>
    <source>
        <strain evidence="1 2">DSM 108284</strain>
    </source>
</reference>
<dbReference type="OrthoDB" id="413885at2759"/>
<dbReference type="InterPro" id="IPR053208">
    <property type="entry name" value="GMC_Oxidoreductase_CD"/>
</dbReference>
<dbReference type="InterPro" id="IPR036188">
    <property type="entry name" value="FAD/NAD-bd_sf"/>
</dbReference>
<dbReference type="STRING" id="135208.A0A4Y9ZZP7"/>
<keyword evidence="2" id="KW-1185">Reference proteome</keyword>
<sequence>MPNSEIMSIIRDEPCMIDGSEGFYDEDDEGRMSWTLKKHSVHVLQQFLNGQGYRQVTINSEPNSKNHVYGSVSYDAINGKRGSPVATYFQTAKARPKFTYRDYTLVSNVTRNGAQITGAQASDTYLGPNGVIPLTPTAVLSWLGSFGTPRILFESGIDPSDML</sequence>
<dbReference type="PANTHER" id="PTHR47190">
    <property type="entry name" value="DEHYDROGENASE, PUTATIVE-RELATED"/>
    <property type="match status" value="1"/>
</dbReference>
<dbReference type="Gene3D" id="3.30.410.10">
    <property type="entry name" value="Cholesterol Oxidase, domain 2"/>
    <property type="match status" value="1"/>
</dbReference>
<gene>
    <name evidence="1" type="ORF">EWM64_g5095</name>
</gene>
<dbReference type="Gene3D" id="3.50.50.60">
    <property type="entry name" value="FAD/NAD(P)-binding domain"/>
    <property type="match status" value="1"/>
</dbReference>
<organism evidence="1 2">
    <name type="scientific">Hericium alpestre</name>
    <dbReference type="NCBI Taxonomy" id="135208"/>
    <lineage>
        <taxon>Eukaryota</taxon>
        <taxon>Fungi</taxon>
        <taxon>Dikarya</taxon>
        <taxon>Basidiomycota</taxon>
        <taxon>Agaricomycotina</taxon>
        <taxon>Agaricomycetes</taxon>
        <taxon>Russulales</taxon>
        <taxon>Hericiaceae</taxon>
        <taxon>Hericium</taxon>
    </lineage>
</organism>
<dbReference type="EMBL" id="SFCI01000591">
    <property type="protein sequence ID" value="TFY78918.1"/>
    <property type="molecule type" value="Genomic_DNA"/>
</dbReference>
<protein>
    <submittedName>
        <fullName evidence="1">Uncharacterized protein</fullName>
    </submittedName>
</protein>
<name>A0A4Y9ZZP7_9AGAM</name>
<dbReference type="AlphaFoldDB" id="A0A4Y9ZZP7"/>
<accession>A0A4Y9ZZP7</accession>
<dbReference type="PANTHER" id="PTHR47190:SF2">
    <property type="entry name" value="CELLOBIOSE DEHYDROGENASE (AFU_ORTHOLOGUE AFUA_2G17620)"/>
    <property type="match status" value="1"/>
</dbReference>
<dbReference type="Proteomes" id="UP000298061">
    <property type="component" value="Unassembled WGS sequence"/>
</dbReference>
<proteinExistence type="predicted"/>
<comment type="caution">
    <text evidence="1">The sequence shown here is derived from an EMBL/GenBank/DDBJ whole genome shotgun (WGS) entry which is preliminary data.</text>
</comment>
<dbReference type="SUPFAM" id="SSF51905">
    <property type="entry name" value="FAD/NAD(P)-binding domain"/>
    <property type="match status" value="1"/>
</dbReference>
<evidence type="ECO:0000313" key="2">
    <source>
        <dbReference type="Proteomes" id="UP000298061"/>
    </source>
</evidence>